<keyword evidence="4" id="KW-1185">Reference proteome</keyword>
<dbReference type="Pfam" id="PF02321">
    <property type="entry name" value="OEP"/>
    <property type="match status" value="2"/>
</dbReference>
<feature type="signal peptide" evidence="2">
    <location>
        <begin position="1"/>
        <end position="36"/>
    </location>
</feature>
<organism evidence="3 4">
    <name type="scientific">Hymenobacter jeongseonensis</name>
    <dbReference type="NCBI Taxonomy" id="2791027"/>
    <lineage>
        <taxon>Bacteria</taxon>
        <taxon>Pseudomonadati</taxon>
        <taxon>Bacteroidota</taxon>
        <taxon>Cytophagia</taxon>
        <taxon>Cytophagales</taxon>
        <taxon>Hymenobacteraceae</taxon>
        <taxon>Hymenobacter</taxon>
    </lineage>
</organism>
<sequence>MNYTPSNLRLGQPARFARRLATFLALTGLGSCTALAPPVRTPRATAVPATFGAAAPADAASVAQLPWPQFFADSALVALIDTALRVNPDQLIAVERVEMARAGLRAARGALLPTVGIGASASFDRFADYAAQGQTSTNDGRELPNGVPNFFLGLSSAWEIDVWGKLRQRRQAAFARVLASEQGRRLVQTALVAQVASLYYELLTADNQLAVLGKNRVLQERAVELVKLQKLGGRATELAVQQFTAQLLRTRSLEAEAAQRIAATENTLNRLLGRYPQPIRRGRALTAQVVPAAVSAGLPAATLLRRPDVQQAELELVASRADVAAARAAFLPSLTLSPYLGLNAYSPALLLQTPGSLAYGLLGGLSAPLLNRSALRAEYGRSAAQQRAAYWNYQKAIQTGFEEVNTNLRGLENFRRVTDLRRQEVAALTQAVAVSNDLYRASYATYLEVVTAQRSVLDAELSLSDARRQQFLLLIDLYRALGGGWTAAEARP</sequence>
<dbReference type="EMBL" id="JADQDQ010000012">
    <property type="protein sequence ID" value="MBF9239435.1"/>
    <property type="molecule type" value="Genomic_DNA"/>
</dbReference>
<keyword evidence="2" id="KW-0449">Lipoprotein</keyword>
<comment type="caution">
    <text evidence="3">The sequence shown here is derived from an EMBL/GenBank/DDBJ whole genome shotgun (WGS) entry which is preliminary data.</text>
</comment>
<keyword evidence="2" id="KW-0812">Transmembrane</keyword>
<protein>
    <submittedName>
        <fullName evidence="3">TolC family protein</fullName>
    </submittedName>
</protein>
<keyword evidence="2" id="KW-0472">Membrane</keyword>
<comment type="subcellular location">
    <subcellularLocation>
        <location evidence="2">Cell membrane</location>
        <topology evidence="2">Lipid-anchor</topology>
    </subcellularLocation>
</comment>
<keyword evidence="2" id="KW-0732">Signal</keyword>
<dbReference type="Proteomes" id="UP000597617">
    <property type="component" value="Unassembled WGS sequence"/>
</dbReference>
<evidence type="ECO:0000256" key="2">
    <source>
        <dbReference type="RuleBase" id="RU362097"/>
    </source>
</evidence>
<name>A0ABS0INT7_9BACT</name>
<keyword evidence="2" id="KW-0564">Palmitate</keyword>
<dbReference type="PANTHER" id="PTHR30203">
    <property type="entry name" value="OUTER MEMBRANE CATION EFFLUX PROTEIN"/>
    <property type="match status" value="1"/>
</dbReference>
<reference evidence="3 4" key="1">
    <citation type="submission" date="2020-11" db="EMBL/GenBank/DDBJ databases">
        <authorList>
            <person name="Kim M.K."/>
        </authorList>
    </citation>
    <scope>NUCLEOTIDE SEQUENCE [LARGE SCALE GENOMIC DNA]</scope>
    <source>
        <strain evidence="3 4">BT683</strain>
    </source>
</reference>
<dbReference type="Gene3D" id="1.20.1600.10">
    <property type="entry name" value="Outer membrane efflux proteins (OEP)"/>
    <property type="match status" value="1"/>
</dbReference>
<dbReference type="InterPro" id="IPR010131">
    <property type="entry name" value="MdtP/NodT-like"/>
</dbReference>
<feature type="chain" id="PRO_5044983142" evidence="2">
    <location>
        <begin position="37"/>
        <end position="492"/>
    </location>
</feature>
<evidence type="ECO:0000313" key="4">
    <source>
        <dbReference type="Proteomes" id="UP000597617"/>
    </source>
</evidence>
<dbReference type="InterPro" id="IPR003423">
    <property type="entry name" value="OMP_efflux"/>
</dbReference>
<evidence type="ECO:0000313" key="3">
    <source>
        <dbReference type="EMBL" id="MBF9239435.1"/>
    </source>
</evidence>
<proteinExistence type="inferred from homology"/>
<dbReference type="Gene3D" id="2.20.200.10">
    <property type="entry name" value="Outer membrane efflux proteins (OEP)"/>
    <property type="match status" value="1"/>
</dbReference>
<gene>
    <name evidence="3" type="ORF">I2I05_18730</name>
</gene>
<dbReference type="SUPFAM" id="SSF56954">
    <property type="entry name" value="Outer membrane efflux proteins (OEP)"/>
    <property type="match status" value="1"/>
</dbReference>
<keyword evidence="2" id="KW-1134">Transmembrane beta strand</keyword>
<evidence type="ECO:0000256" key="1">
    <source>
        <dbReference type="ARBA" id="ARBA00007613"/>
    </source>
</evidence>
<dbReference type="PANTHER" id="PTHR30203:SF30">
    <property type="entry name" value="OUTER MEMBRANE PROTEIN-RELATED"/>
    <property type="match status" value="1"/>
</dbReference>
<comment type="similarity">
    <text evidence="1 2">Belongs to the outer membrane factor (OMF) (TC 1.B.17) family.</text>
</comment>
<dbReference type="NCBIfam" id="TIGR01845">
    <property type="entry name" value="outer_NodT"/>
    <property type="match status" value="1"/>
</dbReference>
<accession>A0ABS0INT7</accession>